<proteinExistence type="predicted"/>
<accession>A0A345M8P1</accession>
<dbReference type="KEGG" id="vg:55609813"/>
<protein>
    <submittedName>
        <fullName evidence="1">Uncharacterized protein</fullName>
    </submittedName>
</protein>
<evidence type="ECO:0000313" key="1">
    <source>
        <dbReference type="EMBL" id="AXH66862.1"/>
    </source>
</evidence>
<reference evidence="1 2" key="1">
    <citation type="submission" date="2018-07" db="EMBL/GenBank/DDBJ databases">
        <authorList>
            <person name="Cook J.L."/>
            <person name="Tucker S.D."/>
            <person name="Kassa A.K."/>
            <person name="Jones J.A."/>
            <person name="Khadka D."/>
            <person name="Klug H.M."/>
            <person name="Layton S.R."/>
            <person name="Nayek S."/>
            <person name="Bhuiyan S."/>
            <person name="Kim T."/>
            <person name="Hughes L.E."/>
            <person name="Garlena R.A."/>
            <person name="Russell D.A."/>
            <person name="Pope W.H."/>
            <person name="Jacobs-Sera D."/>
            <person name="Hatfull G.F."/>
        </authorList>
    </citation>
    <scope>NUCLEOTIDE SEQUENCE [LARGE SCALE GENOMIC DNA]</scope>
</reference>
<name>A0A345M8P1_9CAUD</name>
<dbReference type="Proteomes" id="UP000259988">
    <property type="component" value="Segment"/>
</dbReference>
<dbReference type="GeneID" id="55609813"/>
<keyword evidence="2" id="KW-1185">Reference proteome</keyword>
<sequence length="50" mass="5936">MLRKGKKQKDCYHVNVRKIYGDEIIAAGFNRAYCYDCKRFLPTLPPERTK</sequence>
<dbReference type="RefSeq" id="YP_009839551.1">
    <property type="nucleotide sequence ID" value="NC_048721.1"/>
</dbReference>
<dbReference type="EMBL" id="MH576965">
    <property type="protein sequence ID" value="AXH66862.1"/>
    <property type="molecule type" value="Genomic_DNA"/>
</dbReference>
<organism evidence="1 2">
    <name type="scientific">Streptomyces phage StarPlatinum</name>
    <dbReference type="NCBI Taxonomy" id="2283265"/>
    <lineage>
        <taxon>Viruses</taxon>
        <taxon>Duplodnaviria</taxon>
        <taxon>Heunggongvirae</taxon>
        <taxon>Uroviricota</taxon>
        <taxon>Caudoviricetes</taxon>
        <taxon>Stanwilliamsviridae</taxon>
        <taxon>Boydwoodruffvirinae</taxon>
        <taxon>Karimacvirus</taxon>
        <taxon>Karimacvirus starplatinum</taxon>
        <taxon>Streptomyces virus StarPlatinum</taxon>
    </lineage>
</organism>
<evidence type="ECO:0000313" key="2">
    <source>
        <dbReference type="Proteomes" id="UP000259988"/>
    </source>
</evidence>
<gene>
    <name evidence="1" type="primary">122</name>
    <name evidence="1" type="ORF">SEA_STARPLATINUM_122</name>
</gene>